<dbReference type="SMART" id="SM00044">
    <property type="entry name" value="CYCc"/>
    <property type="match status" value="1"/>
</dbReference>
<gene>
    <name evidence="4" type="primary">NPR2_1</name>
    <name evidence="4" type="ORF">HK100_000531</name>
</gene>
<dbReference type="Pfam" id="PF00211">
    <property type="entry name" value="Guanylate_cyc"/>
    <property type="match status" value="1"/>
</dbReference>
<proteinExistence type="predicted"/>
<dbReference type="InterPro" id="IPR029787">
    <property type="entry name" value="Nucleotide_cyclase"/>
</dbReference>
<accession>A0AAD5SY66</accession>
<dbReference type="GO" id="GO:0008074">
    <property type="term" value="C:guanylate cyclase complex, soluble"/>
    <property type="evidence" value="ECO:0007669"/>
    <property type="project" value="TreeGrafter"/>
</dbReference>
<dbReference type="CDD" id="cd07302">
    <property type="entry name" value="CHD"/>
    <property type="match status" value="1"/>
</dbReference>
<reference evidence="4" key="1">
    <citation type="submission" date="2020-05" db="EMBL/GenBank/DDBJ databases">
        <title>Phylogenomic resolution of chytrid fungi.</title>
        <authorList>
            <person name="Stajich J.E."/>
            <person name="Amses K."/>
            <person name="Simmons R."/>
            <person name="Seto K."/>
            <person name="Myers J."/>
            <person name="Bonds A."/>
            <person name="Quandt C.A."/>
            <person name="Barry K."/>
            <person name="Liu P."/>
            <person name="Grigoriev I."/>
            <person name="Longcore J.E."/>
            <person name="James T.Y."/>
        </authorList>
    </citation>
    <scope>NUCLEOTIDE SEQUENCE</scope>
    <source>
        <strain evidence="4">JEL0513</strain>
    </source>
</reference>
<keyword evidence="5" id="KW-1185">Reference proteome</keyword>
<protein>
    <submittedName>
        <fullName evidence="4">Nitrogen permease regulator 2</fullName>
    </submittedName>
</protein>
<evidence type="ECO:0000313" key="4">
    <source>
        <dbReference type="EMBL" id="KAJ3118820.1"/>
    </source>
</evidence>
<dbReference type="SUPFAM" id="SSF55073">
    <property type="entry name" value="Nucleotide cyclase"/>
    <property type="match status" value="1"/>
</dbReference>
<dbReference type="Gene3D" id="3.30.70.1230">
    <property type="entry name" value="Nucleotide cyclase"/>
    <property type="match status" value="1"/>
</dbReference>
<evidence type="ECO:0000256" key="2">
    <source>
        <dbReference type="SAM" id="MobiDB-lite"/>
    </source>
</evidence>
<evidence type="ECO:0000259" key="3">
    <source>
        <dbReference type="PROSITE" id="PS50125"/>
    </source>
</evidence>
<feature type="domain" description="Guanylate cyclase" evidence="3">
    <location>
        <begin position="379"/>
        <end position="509"/>
    </location>
</feature>
<dbReference type="GO" id="GO:0004383">
    <property type="term" value="F:guanylate cyclase activity"/>
    <property type="evidence" value="ECO:0007669"/>
    <property type="project" value="TreeGrafter"/>
</dbReference>
<dbReference type="PANTHER" id="PTHR45655">
    <property type="entry name" value="GUANYLATE CYCLASE SOLUBLE SUBUNIT BETA-2"/>
    <property type="match status" value="1"/>
</dbReference>
<keyword evidence="1" id="KW-0175">Coiled coil</keyword>
<evidence type="ECO:0000256" key="1">
    <source>
        <dbReference type="SAM" id="Coils"/>
    </source>
</evidence>
<dbReference type="InterPro" id="IPR001054">
    <property type="entry name" value="A/G_cyclase"/>
</dbReference>
<dbReference type="Proteomes" id="UP001211907">
    <property type="component" value="Unassembled WGS sequence"/>
</dbReference>
<dbReference type="PANTHER" id="PTHR45655:SF13">
    <property type="entry name" value="SOLUBLE GUANYLATE CYCLASE GCY-32-RELATED"/>
    <property type="match status" value="1"/>
</dbReference>
<dbReference type="GO" id="GO:0070482">
    <property type="term" value="P:response to oxygen levels"/>
    <property type="evidence" value="ECO:0007669"/>
    <property type="project" value="TreeGrafter"/>
</dbReference>
<sequence>MKKIFLTKMKNLTLFATSNELKLSQQRVAETLKQIHTIEMKGMKESEVIRKKKEFQFQEQQSNIRQQKEAEFLREIQFLKSRQLAAINDFEITCSEELEEITSQQKAEEFEVTMKQNLLEAELTSALEKEKTQFMTRQLLARQVEQNTTFLRNQKKQAKLLAKAQRNSRKARVKASILLPMLLFENPVIDGSQDTGGAEFEASESGSEADSQADSEAAGEVQAGSVVSLTEDEIIQAQQRSEAEKNKALNKNTQVMTESEKEFESLLDSGTSRRTDLLKHHKRVIQELRQNHRAVLKHKMKEHRRKMQDLLKDHEDEMEQLKVEQMQLLKELMDMQAQSVGEEISAEQTLISAHIPVHVLESLHENPDVLFAESFKTISILHTDISGFSSLLKELGPADIFALSNKIQTRFDHIISKYNNLYTIASSDRSYIIAAGLGHETAEENWEEITKSAIQLLRCAQELISAASNEKIKLKVGVHSGAVKAGLIGGRQTKYAVFGDTVEFSAYICRKAEPGAIHVSAHTISCLGNDDNFEFFEAVTVELKGKERLKTYSLQKH</sequence>
<dbReference type="EMBL" id="JADGJH010001106">
    <property type="protein sequence ID" value="KAJ3118820.1"/>
    <property type="molecule type" value="Genomic_DNA"/>
</dbReference>
<dbReference type="PROSITE" id="PS50125">
    <property type="entry name" value="GUANYLATE_CYCLASE_2"/>
    <property type="match status" value="1"/>
</dbReference>
<feature type="coiled-coil region" evidence="1">
    <location>
        <begin position="293"/>
        <end position="338"/>
    </location>
</feature>
<dbReference type="AlphaFoldDB" id="A0AAD5SY66"/>
<dbReference type="GO" id="GO:0019934">
    <property type="term" value="P:cGMP-mediated signaling"/>
    <property type="evidence" value="ECO:0007669"/>
    <property type="project" value="TreeGrafter"/>
</dbReference>
<organism evidence="4 5">
    <name type="scientific">Physocladia obscura</name>
    <dbReference type="NCBI Taxonomy" id="109957"/>
    <lineage>
        <taxon>Eukaryota</taxon>
        <taxon>Fungi</taxon>
        <taxon>Fungi incertae sedis</taxon>
        <taxon>Chytridiomycota</taxon>
        <taxon>Chytridiomycota incertae sedis</taxon>
        <taxon>Chytridiomycetes</taxon>
        <taxon>Chytridiales</taxon>
        <taxon>Chytriomycetaceae</taxon>
        <taxon>Physocladia</taxon>
    </lineage>
</organism>
<feature type="compositionally biased region" description="Low complexity" evidence="2">
    <location>
        <begin position="196"/>
        <end position="220"/>
    </location>
</feature>
<feature type="region of interest" description="Disordered" evidence="2">
    <location>
        <begin position="193"/>
        <end position="222"/>
    </location>
</feature>
<name>A0AAD5SY66_9FUNG</name>
<evidence type="ECO:0000313" key="5">
    <source>
        <dbReference type="Proteomes" id="UP001211907"/>
    </source>
</evidence>
<comment type="caution">
    <text evidence="4">The sequence shown here is derived from an EMBL/GenBank/DDBJ whole genome shotgun (WGS) entry which is preliminary data.</text>
</comment>